<feature type="region of interest" description="Disordered" evidence="2">
    <location>
        <begin position="316"/>
        <end position="350"/>
    </location>
</feature>
<keyword evidence="6" id="KW-1185">Reference proteome</keyword>
<organism>
    <name type="scientific">Culex quinquefasciatus</name>
    <name type="common">Southern house mosquito</name>
    <name type="synonym">Culex pungens</name>
    <dbReference type="NCBI Taxonomy" id="7176"/>
    <lineage>
        <taxon>Eukaryota</taxon>
        <taxon>Metazoa</taxon>
        <taxon>Ecdysozoa</taxon>
        <taxon>Arthropoda</taxon>
        <taxon>Hexapoda</taxon>
        <taxon>Insecta</taxon>
        <taxon>Pterygota</taxon>
        <taxon>Neoptera</taxon>
        <taxon>Endopterygota</taxon>
        <taxon>Diptera</taxon>
        <taxon>Nematocera</taxon>
        <taxon>Culicoidea</taxon>
        <taxon>Culicidae</taxon>
        <taxon>Culicinae</taxon>
        <taxon>Culicini</taxon>
        <taxon>Culex</taxon>
        <taxon>Culex</taxon>
    </lineage>
</organism>
<dbReference type="VEuPathDB" id="VectorBase:CQUJHB017893"/>
<sequence length="350" mass="38732">MKNSAFLCATCNTEENDQNKIVLCHYCMKCEHLSCKKVYGVAAEKLRAKKYFCSLDCAKLSSHTSSGMENQIMDEIGKVLAEVRGNSAELRKVQDTIGELQRTHNSFAEKVDTLLNEMQAIKEDQQLLKNDVAVLQEEQFAVNETITDLEKQLDQLNRAALATHAVILGVPSSKDEDLKKVIADIALAVKCTLPEDAIVETKRLVSKDGEQTGKPVPIKVIFSDTSYKEELFAKKKCHGLLLSSTIGSNNTGTGGSRIILRDELTSFGMTLLKQARVVQEAADLKFVWPGRDGVILVRATDNSKVEKIRNAKDLQKLQHQHPKRPLDGSLLNSTMLSLNGAPAPKQQKQL</sequence>
<feature type="domain" description="FP protein C-terminal" evidence="3">
    <location>
        <begin position="266"/>
        <end position="317"/>
    </location>
</feature>
<evidence type="ECO:0000259" key="3">
    <source>
        <dbReference type="Pfam" id="PF25298"/>
    </source>
</evidence>
<evidence type="ECO:0000256" key="2">
    <source>
        <dbReference type="SAM" id="MobiDB-lite"/>
    </source>
</evidence>
<accession>B0WZQ2</accession>
<gene>
    <name evidence="5" type="primary">6045517</name>
    <name evidence="4" type="ORF">CpipJ_CPIJ012687</name>
</gene>
<dbReference type="KEGG" id="cqu:CpipJ_CPIJ012687"/>
<dbReference type="AlphaFoldDB" id="B0WZQ2"/>
<evidence type="ECO:0000313" key="4">
    <source>
        <dbReference type="EMBL" id="EDS37727.1"/>
    </source>
</evidence>
<dbReference type="OMA" id="CANIGVQ"/>
<dbReference type="EMBL" id="DS232213">
    <property type="protein sequence ID" value="EDS37727.1"/>
    <property type="molecule type" value="Genomic_DNA"/>
</dbReference>
<dbReference type="VEuPathDB" id="VectorBase:CPIJ012687"/>
<evidence type="ECO:0000313" key="6">
    <source>
        <dbReference type="Proteomes" id="UP000002320"/>
    </source>
</evidence>
<dbReference type="InterPro" id="IPR057251">
    <property type="entry name" value="FP_C"/>
</dbReference>
<dbReference type="InterPro" id="IPR011011">
    <property type="entry name" value="Znf_FYVE_PHD"/>
</dbReference>
<evidence type="ECO:0000313" key="5">
    <source>
        <dbReference type="EnsemblMetazoa" id="CPIJ012687-PA"/>
    </source>
</evidence>
<reference evidence="4" key="1">
    <citation type="submission" date="2007-03" db="EMBL/GenBank/DDBJ databases">
        <title>Annotation of Culex pipiens quinquefasciatus.</title>
        <authorList>
            <consortium name="The Broad Institute Genome Sequencing Platform"/>
            <person name="Atkinson P.W."/>
            <person name="Hemingway J."/>
            <person name="Christensen B.M."/>
            <person name="Higgs S."/>
            <person name="Kodira C."/>
            <person name="Hannick L."/>
            <person name="Megy K."/>
            <person name="O'Leary S."/>
            <person name="Pearson M."/>
            <person name="Haas B.J."/>
            <person name="Mauceli E."/>
            <person name="Wortman J.R."/>
            <person name="Lee N.H."/>
            <person name="Guigo R."/>
            <person name="Stanke M."/>
            <person name="Alvarado L."/>
            <person name="Amedeo P."/>
            <person name="Antoine C.H."/>
            <person name="Arensburger P."/>
            <person name="Bidwell S.L."/>
            <person name="Crawford M."/>
            <person name="Camaro F."/>
            <person name="Devon K."/>
            <person name="Engels R."/>
            <person name="Hammond M."/>
            <person name="Howarth C."/>
            <person name="Koehrsen M."/>
            <person name="Lawson D."/>
            <person name="Montgomery P."/>
            <person name="Nene V."/>
            <person name="Nusbaum C."/>
            <person name="Puiu D."/>
            <person name="Romero-Severson J."/>
            <person name="Severson D.W."/>
            <person name="Shumway M."/>
            <person name="Sisk P."/>
            <person name="Stolte C."/>
            <person name="Zeng Q."/>
            <person name="Eisenstadt E."/>
            <person name="Fraser-Liggett C."/>
            <person name="Strausberg R."/>
            <person name="Galagan J."/>
            <person name="Birren B."/>
            <person name="Collins F.H."/>
        </authorList>
    </citation>
    <scope>NUCLEOTIDE SEQUENCE [LARGE SCALE GENOMIC DNA]</scope>
    <source>
        <strain evidence="4">JHB</strain>
    </source>
</reference>
<dbReference type="SUPFAM" id="SSF57903">
    <property type="entry name" value="FYVE/PHD zinc finger"/>
    <property type="match status" value="1"/>
</dbReference>
<name>B0WZQ2_CULQU</name>
<feature type="coiled-coil region" evidence="1">
    <location>
        <begin position="111"/>
        <end position="138"/>
    </location>
</feature>
<dbReference type="HOGENOM" id="CLU_074662_0_0_1"/>
<dbReference type="STRING" id="7176.B0WZQ2"/>
<protein>
    <recommendedName>
        <fullName evidence="3">FP protein C-terminal domain-containing protein</fullName>
    </recommendedName>
</protein>
<proteinExistence type="predicted"/>
<dbReference type="SUPFAM" id="SSF90257">
    <property type="entry name" value="Myosin rod fragments"/>
    <property type="match status" value="1"/>
</dbReference>
<dbReference type="Proteomes" id="UP000002320">
    <property type="component" value="Unassembled WGS sequence"/>
</dbReference>
<dbReference type="EnsemblMetazoa" id="CPIJ012687-RA">
    <property type="protein sequence ID" value="CPIJ012687-PA"/>
    <property type="gene ID" value="CPIJ012687"/>
</dbReference>
<dbReference type="OrthoDB" id="7765339at2759"/>
<dbReference type="InParanoid" id="B0WZQ2"/>
<dbReference type="Pfam" id="PF25298">
    <property type="entry name" value="Baculo_FP_2nd"/>
    <property type="match status" value="1"/>
</dbReference>
<reference evidence="5" key="2">
    <citation type="submission" date="2021-02" db="UniProtKB">
        <authorList>
            <consortium name="EnsemblMetazoa"/>
        </authorList>
    </citation>
    <scope>IDENTIFICATION</scope>
    <source>
        <strain evidence="5">JHB</strain>
    </source>
</reference>
<keyword evidence="1" id="KW-0175">Coiled coil</keyword>
<evidence type="ECO:0000256" key="1">
    <source>
        <dbReference type="SAM" id="Coils"/>
    </source>
</evidence>